<keyword evidence="1" id="KW-1133">Transmembrane helix</keyword>
<dbReference type="Proteomes" id="UP000570823">
    <property type="component" value="Unassembled WGS sequence"/>
</dbReference>
<name>A0A7K4HP06_9EURY</name>
<evidence type="ECO:0000313" key="2">
    <source>
        <dbReference type="EMBL" id="NVO67004.1"/>
    </source>
</evidence>
<dbReference type="EMBL" id="JABXWR010000001">
    <property type="protein sequence ID" value="NVO67004.1"/>
    <property type="molecule type" value="Genomic_DNA"/>
</dbReference>
<keyword evidence="3" id="KW-1185">Reference proteome</keyword>
<keyword evidence="1" id="KW-0472">Membrane</keyword>
<dbReference type="SUPFAM" id="SSF49309">
    <property type="entry name" value="Transglutaminase, two C-terminal domains"/>
    <property type="match status" value="1"/>
</dbReference>
<reference evidence="2 3" key="1">
    <citation type="submission" date="2020-06" db="EMBL/GenBank/DDBJ databases">
        <title>Methanofollis fontis sp. nov., a methanogen isolated from marine sediments near a cold seep at Four-Way Closure Ridge offshore southwestern Taiwan.</title>
        <authorList>
            <person name="Chen S.-C."/>
            <person name="Teng N.-H."/>
            <person name="Lin Y.-S."/>
            <person name="Lai M.-C."/>
            <person name="Chen H.-H."/>
            <person name="Wang C.-C."/>
        </authorList>
    </citation>
    <scope>NUCLEOTIDE SEQUENCE [LARGE SCALE GENOMIC DNA]</scope>
    <source>
        <strain evidence="2 3">DSM 2702</strain>
    </source>
</reference>
<dbReference type="PANTHER" id="PTHR35902">
    <property type="entry name" value="S-LAYER DOMAIN-LIKE PROTEIN-RELATED"/>
    <property type="match status" value="1"/>
</dbReference>
<evidence type="ECO:0000256" key="1">
    <source>
        <dbReference type="SAM" id="Phobius"/>
    </source>
</evidence>
<accession>A0A7K4HP06</accession>
<gene>
    <name evidence="2" type="ORF">HWN36_06700</name>
</gene>
<keyword evidence="1" id="KW-0812">Transmembrane</keyword>
<dbReference type="AlphaFoldDB" id="A0A7K4HP06"/>
<evidence type="ECO:0008006" key="4">
    <source>
        <dbReference type="Google" id="ProtNLM"/>
    </source>
</evidence>
<dbReference type="InterPro" id="IPR036238">
    <property type="entry name" value="Transglutaminase_C_sf"/>
</dbReference>
<dbReference type="OrthoDB" id="65070at2157"/>
<dbReference type="RefSeq" id="WP_176788639.1">
    <property type="nucleotide sequence ID" value="NZ_JABXWR010000001.1"/>
</dbReference>
<dbReference type="Gene3D" id="2.60.40.10">
    <property type="entry name" value="Immunoglobulins"/>
    <property type="match status" value="1"/>
</dbReference>
<proteinExistence type="predicted"/>
<organism evidence="2 3">
    <name type="scientific">Methanofollis tationis</name>
    <dbReference type="NCBI Taxonomy" id="81417"/>
    <lineage>
        <taxon>Archaea</taxon>
        <taxon>Methanobacteriati</taxon>
        <taxon>Methanobacteriota</taxon>
        <taxon>Stenosarchaea group</taxon>
        <taxon>Methanomicrobia</taxon>
        <taxon>Methanomicrobiales</taxon>
        <taxon>Methanomicrobiaceae</taxon>
        <taxon>Methanofollis</taxon>
    </lineage>
</organism>
<feature type="transmembrane region" description="Helical" evidence="1">
    <location>
        <begin position="353"/>
        <end position="376"/>
    </location>
</feature>
<dbReference type="InterPro" id="IPR013783">
    <property type="entry name" value="Ig-like_fold"/>
</dbReference>
<evidence type="ECO:0000313" key="3">
    <source>
        <dbReference type="Proteomes" id="UP000570823"/>
    </source>
</evidence>
<sequence length="384" mass="40527">MKRCLLFCAVFVLLLAGVVSGATPQENAARVTVTGFSVDPAVLMPGDAATVTVTVKNTADESVALRSARMFTERNIVILDNPYQTFGSIGPGNEVSFTFTVRASTGDGIFYPPFVIDFRDAGSLRSPVTVKVESTEPRISVMERPDSFAEGKKATIKVKVSNPRSGEINGVTIVPLGDGIVSTPTSVFAGALVPDGMAEVSFEITPSRETDLVLNVDYRNGNNQRSTSARLPITFSEDKKQAEIVVSGIEVTREGGVYRASGDVTNAGLEVAKAVVITVGAPAVPVEPNRVYPVASLDPDDLSSFDVTFTAEDADSVPLVIEYKDEDGNAYRSTIPISIGSTGTVAPGESGSFPAWAIALILLAVVAVGGVIVYSWKKAKQNPE</sequence>
<comment type="caution">
    <text evidence="2">The sequence shown here is derived from an EMBL/GenBank/DDBJ whole genome shotgun (WGS) entry which is preliminary data.</text>
</comment>
<protein>
    <recommendedName>
        <fullName evidence="4">S-layer protein</fullName>
    </recommendedName>
</protein>
<dbReference type="GO" id="GO:0003810">
    <property type="term" value="F:protein-glutamine gamma-glutamyltransferase activity"/>
    <property type="evidence" value="ECO:0007669"/>
    <property type="project" value="InterPro"/>
</dbReference>